<proteinExistence type="predicted"/>
<keyword evidence="3" id="KW-1185">Reference proteome</keyword>
<accession>A0A0M0JXI6</accession>
<feature type="compositionally biased region" description="Basic and acidic residues" evidence="1">
    <location>
        <begin position="45"/>
        <end position="54"/>
    </location>
</feature>
<protein>
    <submittedName>
        <fullName evidence="2">Uncharacterized protein</fullName>
    </submittedName>
</protein>
<name>A0A0M0JXI6_9EUKA</name>
<evidence type="ECO:0000313" key="2">
    <source>
        <dbReference type="EMBL" id="KOO31275.1"/>
    </source>
</evidence>
<dbReference type="AlphaFoldDB" id="A0A0M0JXI6"/>
<feature type="compositionally biased region" description="Basic and acidic residues" evidence="1">
    <location>
        <begin position="23"/>
        <end position="32"/>
    </location>
</feature>
<comment type="caution">
    <text evidence="2">The sequence shown here is derived from an EMBL/GenBank/DDBJ whole genome shotgun (WGS) entry which is preliminary data.</text>
</comment>
<evidence type="ECO:0000256" key="1">
    <source>
        <dbReference type="SAM" id="MobiDB-lite"/>
    </source>
</evidence>
<organism evidence="2 3">
    <name type="scientific">Chrysochromulina tobinii</name>
    <dbReference type="NCBI Taxonomy" id="1460289"/>
    <lineage>
        <taxon>Eukaryota</taxon>
        <taxon>Haptista</taxon>
        <taxon>Haptophyta</taxon>
        <taxon>Prymnesiophyceae</taxon>
        <taxon>Prymnesiales</taxon>
        <taxon>Chrysochromulinaceae</taxon>
        <taxon>Chrysochromulina</taxon>
    </lineage>
</organism>
<feature type="region of interest" description="Disordered" evidence="1">
    <location>
        <begin position="1"/>
        <end position="68"/>
    </location>
</feature>
<gene>
    <name evidence="2" type="ORF">Ctob_008194</name>
</gene>
<dbReference type="EMBL" id="JWZX01002051">
    <property type="protein sequence ID" value="KOO31275.1"/>
    <property type="molecule type" value="Genomic_DNA"/>
</dbReference>
<dbReference type="Proteomes" id="UP000037460">
    <property type="component" value="Unassembled WGS sequence"/>
</dbReference>
<sequence>MAHSEVKPEVQPQPQPLPKAKTPRTETIKEPIELSSTEASPVKMSKTETVKEPIELSSTEASPVKMSKMETVKEPIELSSTEASPVKMSKMETVKEPIELSSTEASPVKMSKTETVKEPIKRSWSSIEASPVQNMSKMETGKALQDYLECTNTQDLAAALESISKHGSCEAAIQAFFRDAHKETLPTANQAKSMRENYKNSALLCFEEHLCEHCIRQIKRTRSGGRTLGVHRGGLLACRAPRATRVPSRLRCCAVDPPPDLDTVCEEARQCLREALLGGKRGLTVEASMQALDVTSRAYDPPVLARFSLEVSKALTVVPGTVLLLLPGMAAVTAARELIDNEAVWPEEDRARISVSSLALQGGPKKGEPLPAAVVLVGLTSVKSADDPSVRDARAWLRASAYSVVINSQLKMAPVEMAAFEAAYCLLTYTVARSERARADGERYAADLGTAALDCL</sequence>
<reference evidence="3" key="1">
    <citation type="journal article" date="2015" name="PLoS Genet.">
        <title>Genome Sequence and Transcriptome Analyses of Chrysochromulina tobin: Metabolic Tools for Enhanced Algal Fitness in the Prominent Order Prymnesiales (Haptophyceae).</title>
        <authorList>
            <person name="Hovde B.T."/>
            <person name="Deodato C.R."/>
            <person name="Hunsperger H.M."/>
            <person name="Ryken S.A."/>
            <person name="Yost W."/>
            <person name="Jha R.K."/>
            <person name="Patterson J."/>
            <person name="Monnat R.J. Jr."/>
            <person name="Barlow S.B."/>
            <person name="Starkenburg S.R."/>
            <person name="Cattolico R.A."/>
        </authorList>
    </citation>
    <scope>NUCLEOTIDE SEQUENCE</scope>
    <source>
        <strain evidence="3">CCMP291</strain>
    </source>
</reference>
<evidence type="ECO:0000313" key="3">
    <source>
        <dbReference type="Proteomes" id="UP000037460"/>
    </source>
</evidence>